<dbReference type="PANTHER" id="PTHR47510:SF3">
    <property type="entry name" value="ENDO_EXONUCLEASE_PHOSPHATASE DOMAIN-CONTAINING PROTEIN"/>
    <property type="match status" value="1"/>
</dbReference>
<dbReference type="OrthoDB" id="5985491at2759"/>
<proteinExistence type="predicted"/>
<dbReference type="Proteomes" id="UP001152795">
    <property type="component" value="Unassembled WGS sequence"/>
</dbReference>
<evidence type="ECO:0000313" key="1">
    <source>
        <dbReference type="EMBL" id="CAB4014856.1"/>
    </source>
</evidence>
<gene>
    <name evidence="1" type="ORF">PACLA_8A054659</name>
</gene>
<reference evidence="1" key="1">
    <citation type="submission" date="2020-04" db="EMBL/GenBank/DDBJ databases">
        <authorList>
            <person name="Alioto T."/>
            <person name="Alioto T."/>
            <person name="Gomez Garrido J."/>
        </authorList>
    </citation>
    <scope>NUCLEOTIDE SEQUENCE</scope>
    <source>
        <strain evidence="1">A484AB</strain>
    </source>
</reference>
<accession>A0A7D9ERV8</accession>
<dbReference type="PANTHER" id="PTHR47510">
    <property type="entry name" value="REVERSE TRANSCRIPTASE DOMAIN-CONTAINING PROTEIN"/>
    <property type="match status" value="1"/>
</dbReference>
<dbReference type="EMBL" id="CACRXK020008475">
    <property type="protein sequence ID" value="CAB4014856.1"/>
    <property type="molecule type" value="Genomic_DNA"/>
</dbReference>
<comment type="caution">
    <text evidence="1">The sequence shown here is derived from an EMBL/GenBank/DDBJ whole genome shotgun (WGS) entry which is preliminary data.</text>
</comment>
<name>A0A7D9ERV8_PARCT</name>
<sequence>MLCFDPLHRNRTFDNVLTNRSDLFGVKLKPVRKRVRIRDCRKHRKNDFYRALAEENWDNILNAPTVQLAVNELERTIHMNMDKCMPFRTVRMSSRDPVWMTPLIKSLMRIKSRIPSRNVDRIGEINRRILEIISQNRRSLLRAPIGSGEWWKNVDYISQRRRTSANVNLDRNSLMELNDYFANLCQDTSYVEPTPMEICEDVNAPEISEIQVWNNLRHLKKSATGPDLIPYWVWKEHAEIMTPIIHKIWNLSLRSSTWPSSWKRANVNPLPKVDMPKDKTEYRGINITPVIARAFEKSVYNTHTRVLLNNL</sequence>
<evidence type="ECO:0000313" key="2">
    <source>
        <dbReference type="Proteomes" id="UP001152795"/>
    </source>
</evidence>
<organism evidence="1 2">
    <name type="scientific">Paramuricea clavata</name>
    <name type="common">Red gorgonian</name>
    <name type="synonym">Violescent sea-whip</name>
    <dbReference type="NCBI Taxonomy" id="317549"/>
    <lineage>
        <taxon>Eukaryota</taxon>
        <taxon>Metazoa</taxon>
        <taxon>Cnidaria</taxon>
        <taxon>Anthozoa</taxon>
        <taxon>Octocorallia</taxon>
        <taxon>Malacalcyonacea</taxon>
        <taxon>Plexauridae</taxon>
        <taxon>Paramuricea</taxon>
    </lineage>
</organism>
<keyword evidence="2" id="KW-1185">Reference proteome</keyword>
<protein>
    <submittedName>
        <fullName evidence="1">Uncharacterized protein</fullName>
    </submittedName>
</protein>
<dbReference type="AlphaFoldDB" id="A0A7D9ERV8"/>